<organism evidence="6 7">
    <name type="scientific">Tetrabaena socialis</name>
    <dbReference type="NCBI Taxonomy" id="47790"/>
    <lineage>
        <taxon>Eukaryota</taxon>
        <taxon>Viridiplantae</taxon>
        <taxon>Chlorophyta</taxon>
        <taxon>core chlorophytes</taxon>
        <taxon>Chlorophyceae</taxon>
        <taxon>CS clade</taxon>
        <taxon>Chlamydomonadales</taxon>
        <taxon>Tetrabaenaceae</taxon>
        <taxon>Tetrabaena</taxon>
    </lineage>
</organism>
<feature type="region of interest" description="Disordered" evidence="5">
    <location>
        <begin position="256"/>
        <end position="276"/>
    </location>
</feature>
<dbReference type="PANTHER" id="PTHR24198">
    <property type="entry name" value="ANKYRIN REPEAT AND PROTEIN KINASE DOMAIN-CONTAINING PROTEIN"/>
    <property type="match status" value="1"/>
</dbReference>
<feature type="repeat" description="ANK" evidence="3">
    <location>
        <begin position="485"/>
        <end position="517"/>
    </location>
</feature>
<keyword evidence="2 3" id="KW-0040">ANK repeat</keyword>
<keyword evidence="7" id="KW-1185">Reference proteome</keyword>
<proteinExistence type="predicted"/>
<dbReference type="AlphaFoldDB" id="A0A2J8A4Z4"/>
<reference evidence="6 7" key="1">
    <citation type="journal article" date="2017" name="Mol. Biol. Evol.">
        <title>The 4-celled Tetrabaena socialis nuclear genome reveals the essential components for genetic control of cell number at the origin of multicellularity in the volvocine lineage.</title>
        <authorList>
            <person name="Featherston J."/>
            <person name="Arakaki Y."/>
            <person name="Hanschen E.R."/>
            <person name="Ferris P.J."/>
            <person name="Michod R.E."/>
            <person name="Olson B.J.S.C."/>
            <person name="Nozaki H."/>
            <person name="Durand P.M."/>
        </authorList>
    </citation>
    <scope>NUCLEOTIDE SEQUENCE [LARGE SCALE GENOMIC DNA]</scope>
    <source>
        <strain evidence="6 7">NIES-571</strain>
    </source>
</reference>
<keyword evidence="4" id="KW-0175">Coiled coil</keyword>
<comment type="caution">
    <text evidence="6">The sequence shown here is derived from an EMBL/GenBank/DDBJ whole genome shotgun (WGS) entry which is preliminary data.</text>
</comment>
<dbReference type="EMBL" id="PGGS01000173">
    <property type="protein sequence ID" value="PNH07575.1"/>
    <property type="molecule type" value="Genomic_DNA"/>
</dbReference>
<feature type="repeat" description="ANK" evidence="3">
    <location>
        <begin position="540"/>
        <end position="566"/>
    </location>
</feature>
<protein>
    <submittedName>
        <fullName evidence="6">26S proteasome non-ATPase regulatory subunit 10</fullName>
    </submittedName>
</protein>
<sequence>MLVTLRARQDGLGSLNRPAIPRGAPSCRRVHCASAREVAAPASSSLQRPGRFAPPEAVPLAEPAVPTGRPKGSDKAEWFVKHVQEPVDRAVAGQQADTAQLLELLEGQATVAHGLASTEAAWREDLHRKQGVLVEAAAGLQKAAIDVQMQQGVQKAAAQARERAAQLEVKLAAARRDVAAARGGDLGVLRKLEAEVEALRGELAAQRDCQVQAAVAEQESLDRLWKKELRVARTKIKLGDGRDRLEAEAEALKSKLAEAAPTESAPKDQQGQAGQDAAAVRGAECRVASARLAAEVEGAHAALAKARAELSDAYSVVKQLEVDHTDAVNKKNSLARLVAERPPEVALKAELSTARLEVLRTGPRLQAVREEAVRRDKRVKQLEADLAALQGRLAEQQQLYAAAEAGEGKGELEEIVIATAGKDEDEDGGAGAEASSGGATVRGADVNALYPDGERLLVLASGTGRLDIVQALLGAGAEVDAANGEGETALHRAALENRPLVAQCLLIAGANARAADVESQKIPNLGSGFQHVVRLCPPQKDSRPLHHAAANNNTLIIDLLLKYGGEGGIGGAK</sequence>
<keyword evidence="6" id="KW-0647">Proteasome</keyword>
<dbReference type="InterPro" id="IPR002110">
    <property type="entry name" value="Ankyrin_rpt"/>
</dbReference>
<dbReference type="OrthoDB" id="539213at2759"/>
<feature type="coiled-coil region" evidence="4">
    <location>
        <begin position="150"/>
        <end position="209"/>
    </location>
</feature>
<feature type="coiled-coil region" evidence="4">
    <location>
        <begin position="365"/>
        <end position="406"/>
    </location>
</feature>
<dbReference type="SUPFAM" id="SSF48403">
    <property type="entry name" value="Ankyrin repeat"/>
    <property type="match status" value="1"/>
</dbReference>
<evidence type="ECO:0000256" key="4">
    <source>
        <dbReference type="SAM" id="Coils"/>
    </source>
</evidence>
<dbReference type="Pfam" id="PF13637">
    <property type="entry name" value="Ank_4"/>
    <property type="match status" value="1"/>
</dbReference>
<dbReference type="Proteomes" id="UP000236333">
    <property type="component" value="Unassembled WGS sequence"/>
</dbReference>
<evidence type="ECO:0000256" key="1">
    <source>
        <dbReference type="ARBA" id="ARBA00022737"/>
    </source>
</evidence>
<dbReference type="Gene3D" id="1.25.40.20">
    <property type="entry name" value="Ankyrin repeat-containing domain"/>
    <property type="match status" value="1"/>
</dbReference>
<accession>A0A2J8A4Z4</accession>
<evidence type="ECO:0000256" key="5">
    <source>
        <dbReference type="SAM" id="MobiDB-lite"/>
    </source>
</evidence>
<name>A0A2J8A4Z4_9CHLO</name>
<gene>
    <name evidence="6" type="ORF">TSOC_005969</name>
</gene>
<dbReference type="SMART" id="SM00248">
    <property type="entry name" value="ANK"/>
    <property type="match status" value="3"/>
</dbReference>
<dbReference type="InterPro" id="IPR036770">
    <property type="entry name" value="Ankyrin_rpt-contain_sf"/>
</dbReference>
<keyword evidence="1" id="KW-0677">Repeat</keyword>
<feature type="region of interest" description="Disordered" evidence="5">
    <location>
        <begin position="39"/>
        <end position="73"/>
    </location>
</feature>
<dbReference type="GO" id="GO:0000502">
    <property type="term" value="C:proteasome complex"/>
    <property type="evidence" value="ECO:0007669"/>
    <property type="project" value="UniProtKB-KW"/>
</dbReference>
<evidence type="ECO:0000256" key="3">
    <source>
        <dbReference type="PROSITE-ProRule" id="PRU00023"/>
    </source>
</evidence>
<dbReference type="PANTHER" id="PTHR24198:SF165">
    <property type="entry name" value="ANKYRIN REPEAT-CONTAINING PROTEIN-RELATED"/>
    <property type="match status" value="1"/>
</dbReference>
<evidence type="ECO:0000256" key="2">
    <source>
        <dbReference type="ARBA" id="ARBA00023043"/>
    </source>
</evidence>
<feature type="compositionally biased region" description="Low complexity" evidence="5">
    <location>
        <begin position="53"/>
        <end position="66"/>
    </location>
</feature>
<evidence type="ECO:0000313" key="7">
    <source>
        <dbReference type="Proteomes" id="UP000236333"/>
    </source>
</evidence>
<dbReference type="PROSITE" id="PS50297">
    <property type="entry name" value="ANK_REP_REGION"/>
    <property type="match status" value="3"/>
</dbReference>
<feature type="repeat" description="ANK" evidence="3">
    <location>
        <begin position="452"/>
        <end position="484"/>
    </location>
</feature>
<evidence type="ECO:0000313" key="6">
    <source>
        <dbReference type="EMBL" id="PNH07575.1"/>
    </source>
</evidence>
<dbReference type="PROSITE" id="PS50088">
    <property type="entry name" value="ANK_REPEAT"/>
    <property type="match status" value="3"/>
</dbReference>